<name>A0A8T3BSW2_DENNO</name>
<organism evidence="2 3">
    <name type="scientific">Dendrobium nobile</name>
    <name type="common">Orchid</name>
    <dbReference type="NCBI Taxonomy" id="94219"/>
    <lineage>
        <taxon>Eukaryota</taxon>
        <taxon>Viridiplantae</taxon>
        <taxon>Streptophyta</taxon>
        <taxon>Embryophyta</taxon>
        <taxon>Tracheophyta</taxon>
        <taxon>Spermatophyta</taxon>
        <taxon>Magnoliopsida</taxon>
        <taxon>Liliopsida</taxon>
        <taxon>Asparagales</taxon>
        <taxon>Orchidaceae</taxon>
        <taxon>Epidendroideae</taxon>
        <taxon>Malaxideae</taxon>
        <taxon>Dendrobiinae</taxon>
        <taxon>Dendrobium</taxon>
    </lineage>
</organism>
<dbReference type="EMBL" id="JAGYWB010000006">
    <property type="protein sequence ID" value="KAI0519176.1"/>
    <property type="molecule type" value="Genomic_DNA"/>
</dbReference>
<dbReference type="AlphaFoldDB" id="A0A8T3BSW2"/>
<feature type="domain" description="Peptidoglycan binding-like" evidence="1">
    <location>
        <begin position="39"/>
        <end position="97"/>
    </location>
</feature>
<accession>A0A8T3BSW2</accession>
<dbReference type="SUPFAM" id="SSF47090">
    <property type="entry name" value="PGBD-like"/>
    <property type="match status" value="1"/>
</dbReference>
<evidence type="ECO:0000313" key="3">
    <source>
        <dbReference type="Proteomes" id="UP000829196"/>
    </source>
</evidence>
<proteinExistence type="predicted"/>
<gene>
    <name evidence="2" type="ORF">KFK09_006618</name>
</gene>
<evidence type="ECO:0000259" key="1">
    <source>
        <dbReference type="Pfam" id="PF01471"/>
    </source>
</evidence>
<dbReference type="InterPro" id="IPR002477">
    <property type="entry name" value="Peptidoglycan-bd-like"/>
</dbReference>
<sequence length="200" mass="23267">MVHEGIRVPEEEGEKEVLKENKVVNEKKERKTLRMGSEREDVREMQEALQRLGFYSGEDDMEYSSFSTGTGRAVKTWQASLGATENGIMTSELLERLFVELYLNDSNKKGSTDERENKTPVERKVNFTKLMQLILYRKGVHMRCDDRNNWNTWRKKFNTAVAYCLRKTSEISDAEGLLEFGLEQGLFIAVLDSLISWWPR</sequence>
<reference evidence="2" key="1">
    <citation type="journal article" date="2022" name="Front. Genet.">
        <title>Chromosome-Scale Assembly of the Dendrobium nobile Genome Provides Insights Into the Molecular Mechanism of the Biosynthesis of the Medicinal Active Ingredient of Dendrobium.</title>
        <authorList>
            <person name="Xu Q."/>
            <person name="Niu S.-C."/>
            <person name="Li K.-L."/>
            <person name="Zheng P.-J."/>
            <person name="Zhang X.-J."/>
            <person name="Jia Y."/>
            <person name="Liu Y."/>
            <person name="Niu Y.-X."/>
            <person name="Yu L.-H."/>
            <person name="Chen D.-F."/>
            <person name="Zhang G.-Q."/>
        </authorList>
    </citation>
    <scope>NUCLEOTIDE SEQUENCE</scope>
    <source>
        <tissue evidence="2">Leaf</tissue>
    </source>
</reference>
<dbReference type="Proteomes" id="UP000829196">
    <property type="component" value="Unassembled WGS sequence"/>
</dbReference>
<dbReference type="InterPro" id="IPR036366">
    <property type="entry name" value="PGBDSf"/>
</dbReference>
<dbReference type="OrthoDB" id="1001489at2759"/>
<dbReference type="Gene3D" id="1.10.101.10">
    <property type="entry name" value="PGBD-like superfamily/PGBD"/>
    <property type="match status" value="1"/>
</dbReference>
<dbReference type="InterPro" id="IPR036365">
    <property type="entry name" value="PGBD-like_sf"/>
</dbReference>
<dbReference type="SMR" id="A0A8T3BSW2"/>
<protein>
    <recommendedName>
        <fullName evidence="1">Peptidoglycan binding-like domain-containing protein</fullName>
    </recommendedName>
</protein>
<keyword evidence="3" id="KW-1185">Reference proteome</keyword>
<evidence type="ECO:0000313" key="2">
    <source>
        <dbReference type="EMBL" id="KAI0519176.1"/>
    </source>
</evidence>
<dbReference type="Pfam" id="PF01471">
    <property type="entry name" value="PG_binding_1"/>
    <property type="match status" value="1"/>
</dbReference>
<comment type="caution">
    <text evidence="2">The sequence shown here is derived from an EMBL/GenBank/DDBJ whole genome shotgun (WGS) entry which is preliminary data.</text>
</comment>